<dbReference type="STRING" id="1715989.NITINOP_0189"/>
<feature type="transmembrane region" description="Helical" evidence="2">
    <location>
        <begin position="61"/>
        <end position="79"/>
    </location>
</feature>
<sequence length="136" mass="15072">MTQSDPQPPEEKEPQPLGRSTGSEQEGGDQHMRVLGKMVGTAFMFLGFLQVFLSISGGFELSGVVAMLLYFCGLAIWSNAVIEQPLLRWIVTVGAIGVAVGFLQFGEILFWHKQVVFWGTAVLVLYFMFNEPKKQA</sequence>
<dbReference type="Proteomes" id="UP000066284">
    <property type="component" value="Chromosome 1"/>
</dbReference>
<keyword evidence="4" id="KW-1185">Reference proteome</keyword>
<dbReference type="EMBL" id="LN885086">
    <property type="protein sequence ID" value="CUQ65165.1"/>
    <property type="molecule type" value="Genomic_DNA"/>
</dbReference>
<protein>
    <submittedName>
        <fullName evidence="3">Uncharacterized protein</fullName>
    </submittedName>
</protein>
<keyword evidence="2" id="KW-0472">Membrane</keyword>
<organism evidence="3 4">
    <name type="scientific">Candidatus Nitrospira inopinata</name>
    <dbReference type="NCBI Taxonomy" id="1715989"/>
    <lineage>
        <taxon>Bacteria</taxon>
        <taxon>Pseudomonadati</taxon>
        <taxon>Nitrospirota</taxon>
        <taxon>Nitrospiria</taxon>
        <taxon>Nitrospirales</taxon>
        <taxon>Nitrospiraceae</taxon>
        <taxon>Nitrospira</taxon>
    </lineage>
</organism>
<dbReference type="AlphaFoldDB" id="A0A0S4KP89"/>
<gene>
    <name evidence="3" type="ORF">NITINOP_0189</name>
</gene>
<feature type="region of interest" description="Disordered" evidence="1">
    <location>
        <begin position="1"/>
        <end position="29"/>
    </location>
</feature>
<evidence type="ECO:0000313" key="4">
    <source>
        <dbReference type="Proteomes" id="UP000066284"/>
    </source>
</evidence>
<dbReference type="KEGG" id="nio:NITINOP_0189"/>
<evidence type="ECO:0000313" key="3">
    <source>
        <dbReference type="EMBL" id="CUQ65165.1"/>
    </source>
</evidence>
<proteinExistence type="predicted"/>
<dbReference type="RefSeq" id="WP_062481962.1">
    <property type="nucleotide sequence ID" value="NZ_LN885086.1"/>
</dbReference>
<feature type="transmembrane region" description="Helical" evidence="2">
    <location>
        <begin position="86"/>
        <end position="105"/>
    </location>
</feature>
<keyword evidence="2" id="KW-1133">Transmembrane helix</keyword>
<reference evidence="4" key="1">
    <citation type="submission" date="2015-09" db="EMBL/GenBank/DDBJ databases">
        <authorList>
            <person name="Daims H."/>
        </authorList>
    </citation>
    <scope>NUCLEOTIDE SEQUENCE [LARGE SCALE GENOMIC DNA]</scope>
</reference>
<dbReference type="OrthoDB" id="9794625at2"/>
<accession>A0A0S4KP89</accession>
<feature type="transmembrane region" description="Helical" evidence="2">
    <location>
        <begin position="111"/>
        <end position="129"/>
    </location>
</feature>
<name>A0A0S4KP89_9BACT</name>
<evidence type="ECO:0000256" key="2">
    <source>
        <dbReference type="SAM" id="Phobius"/>
    </source>
</evidence>
<feature type="transmembrane region" description="Helical" evidence="2">
    <location>
        <begin position="34"/>
        <end position="55"/>
    </location>
</feature>
<keyword evidence="2" id="KW-0812">Transmembrane</keyword>
<evidence type="ECO:0000256" key="1">
    <source>
        <dbReference type="SAM" id="MobiDB-lite"/>
    </source>
</evidence>